<sequence>MSTDAPPLAAIAAPIVPSQYSYSPLPAARGWIRLLRLRPHSDPSSPIQCVLFHYPLQQSSGHLYEALSYVWGDHGRALPILIGETELRVTVNLHAALTRLRNAFLERVLWIDAICINQADLEERGSQVQIMAQIYASANRVIVSLGETADRSISAFKLIRMAAEASIEGNRTFDPWRLWECRQCELWTPEYGRCATCSGKSLPTEAWAPGTETAARKFQAINLLLGRSWFRRVWVLQEVAAARRILITCGTEAINGNAFCYGLETPAFQELDLLDTIRPVLYLIKGSMARPQHEGAFSASTHLNITTLGELISMFNLHKASDLRDKVYALIGMARMDSSTSTLLPDYTIPWKVLFQRLLRTLLGHQVELETWNEREVAVVRGKACALGQVTLVRSYALSGGRQIIQVQSNGCRGYDTPSLQWGFTWTVQMPARPVLEGDIVCLVRGALYPCIVRPHGSLFSIIMIVTAEPHEFTRGDWEYDGFYGWEKGFSGPGDTWIWSRDVLMVCDWEQSEPPQSINHVYQRIGHPRKAFDLAMDLESTARMLEEYRHYQLGSEMLREALNALGDSLEEEWVRARRRLQQLRLMFKEHKAWEYVIATLHEDFNCASGRKLGRPTDSSPMTARSYPDSLEFLDYLSKNAEKVALEMTHKDDHGSLLLLFRLIGDAIPLSAAIVKGFVASANSFEILQCIFETWERGNEIEITYEMLRSAMSERWASRPGFKLLVDRRADHIAGIIRTTDICKVAAIMERLHGLRILDVFLERFDFLTQEPLSRIAELYQQAFQLDEGAVRELVAEDIDLDIPGTRSESLLVKASEYGRADLVKLLLESRRVNVNFLDRYEMTPLYLTTAAGHVEICRLLLQHGANPHTKTYYGDTPLQWMQRLDEKAGLLEVFDAVIEQQEKSAHEPVSISPAEFAEKCSVSVEETPEEEDA</sequence>
<evidence type="ECO:0000313" key="3">
    <source>
        <dbReference type="EMBL" id="KAF2245421.1"/>
    </source>
</evidence>
<evidence type="ECO:0000313" key="4">
    <source>
        <dbReference type="Proteomes" id="UP000800094"/>
    </source>
</evidence>
<dbReference type="SUPFAM" id="SSF48403">
    <property type="entry name" value="Ankyrin repeat"/>
    <property type="match status" value="1"/>
</dbReference>
<feature type="domain" description="Heterokaryon incompatibility" evidence="2">
    <location>
        <begin position="64"/>
        <end position="238"/>
    </location>
</feature>
<dbReference type="InterPro" id="IPR052895">
    <property type="entry name" value="HetReg/Transcr_Mod"/>
</dbReference>
<dbReference type="InterPro" id="IPR010730">
    <property type="entry name" value="HET"/>
</dbReference>
<dbReference type="PROSITE" id="PS50088">
    <property type="entry name" value="ANK_REPEAT"/>
    <property type="match status" value="1"/>
</dbReference>
<dbReference type="Proteomes" id="UP000800094">
    <property type="component" value="Unassembled WGS sequence"/>
</dbReference>
<protein>
    <recommendedName>
        <fullName evidence="2">Heterokaryon incompatibility domain-containing protein</fullName>
    </recommendedName>
</protein>
<dbReference type="AlphaFoldDB" id="A0A6A6I4Z3"/>
<dbReference type="InterPro" id="IPR036770">
    <property type="entry name" value="Ankyrin_rpt-contain_sf"/>
</dbReference>
<keyword evidence="4" id="KW-1185">Reference proteome</keyword>
<reference evidence="3" key="1">
    <citation type="journal article" date="2020" name="Stud. Mycol.">
        <title>101 Dothideomycetes genomes: a test case for predicting lifestyles and emergence of pathogens.</title>
        <authorList>
            <person name="Haridas S."/>
            <person name="Albert R."/>
            <person name="Binder M."/>
            <person name="Bloem J."/>
            <person name="Labutti K."/>
            <person name="Salamov A."/>
            <person name="Andreopoulos B."/>
            <person name="Baker S."/>
            <person name="Barry K."/>
            <person name="Bills G."/>
            <person name="Bluhm B."/>
            <person name="Cannon C."/>
            <person name="Castanera R."/>
            <person name="Culley D."/>
            <person name="Daum C."/>
            <person name="Ezra D."/>
            <person name="Gonzalez J."/>
            <person name="Henrissat B."/>
            <person name="Kuo A."/>
            <person name="Liang C."/>
            <person name="Lipzen A."/>
            <person name="Lutzoni F."/>
            <person name="Magnuson J."/>
            <person name="Mondo S."/>
            <person name="Nolan M."/>
            <person name="Ohm R."/>
            <person name="Pangilinan J."/>
            <person name="Park H.-J."/>
            <person name="Ramirez L."/>
            <person name="Alfaro M."/>
            <person name="Sun H."/>
            <person name="Tritt A."/>
            <person name="Yoshinaga Y."/>
            <person name="Zwiers L.-H."/>
            <person name="Turgeon B."/>
            <person name="Goodwin S."/>
            <person name="Spatafora J."/>
            <person name="Crous P."/>
            <person name="Grigoriev I."/>
        </authorList>
    </citation>
    <scope>NUCLEOTIDE SEQUENCE</scope>
    <source>
        <strain evidence="3">CBS 122368</strain>
    </source>
</reference>
<gene>
    <name evidence="3" type="ORF">BU26DRAFT_568007</name>
</gene>
<dbReference type="GeneID" id="54587057"/>
<name>A0A6A6I4Z3_9PLEO</name>
<organism evidence="3 4">
    <name type="scientific">Trematosphaeria pertusa</name>
    <dbReference type="NCBI Taxonomy" id="390896"/>
    <lineage>
        <taxon>Eukaryota</taxon>
        <taxon>Fungi</taxon>
        <taxon>Dikarya</taxon>
        <taxon>Ascomycota</taxon>
        <taxon>Pezizomycotina</taxon>
        <taxon>Dothideomycetes</taxon>
        <taxon>Pleosporomycetidae</taxon>
        <taxon>Pleosporales</taxon>
        <taxon>Massarineae</taxon>
        <taxon>Trematosphaeriaceae</taxon>
        <taxon>Trematosphaeria</taxon>
    </lineage>
</organism>
<keyword evidence="1" id="KW-0040">ANK repeat</keyword>
<proteinExistence type="predicted"/>
<dbReference type="Gene3D" id="1.25.40.20">
    <property type="entry name" value="Ankyrin repeat-containing domain"/>
    <property type="match status" value="1"/>
</dbReference>
<dbReference type="EMBL" id="ML987200">
    <property type="protein sequence ID" value="KAF2245421.1"/>
    <property type="molecule type" value="Genomic_DNA"/>
</dbReference>
<dbReference type="RefSeq" id="XP_033680425.1">
    <property type="nucleotide sequence ID" value="XM_033833727.1"/>
</dbReference>
<dbReference type="InterPro" id="IPR002110">
    <property type="entry name" value="Ankyrin_rpt"/>
</dbReference>
<dbReference type="PANTHER" id="PTHR24148:SF78">
    <property type="entry name" value="HETEROKARYON INCOMPATIBILITY DOMAIN-CONTAINING PROTEIN"/>
    <property type="match status" value="1"/>
</dbReference>
<dbReference type="PANTHER" id="PTHR24148">
    <property type="entry name" value="ANKYRIN REPEAT DOMAIN-CONTAINING PROTEIN 39 HOMOLOG-RELATED"/>
    <property type="match status" value="1"/>
</dbReference>
<dbReference type="OrthoDB" id="194358at2759"/>
<evidence type="ECO:0000256" key="1">
    <source>
        <dbReference type="PROSITE-ProRule" id="PRU00023"/>
    </source>
</evidence>
<dbReference type="SMART" id="SM00248">
    <property type="entry name" value="ANK"/>
    <property type="match status" value="2"/>
</dbReference>
<accession>A0A6A6I4Z3</accession>
<dbReference type="PROSITE" id="PS50297">
    <property type="entry name" value="ANK_REP_REGION"/>
    <property type="match status" value="1"/>
</dbReference>
<feature type="repeat" description="ANK" evidence="1">
    <location>
        <begin position="840"/>
        <end position="872"/>
    </location>
</feature>
<dbReference type="Pfam" id="PF12796">
    <property type="entry name" value="Ank_2"/>
    <property type="match status" value="1"/>
</dbReference>
<dbReference type="Pfam" id="PF06985">
    <property type="entry name" value="HET"/>
    <property type="match status" value="1"/>
</dbReference>
<evidence type="ECO:0000259" key="2">
    <source>
        <dbReference type="Pfam" id="PF06985"/>
    </source>
</evidence>